<evidence type="ECO:0000256" key="4">
    <source>
        <dbReference type="ARBA" id="ARBA00023015"/>
    </source>
</evidence>
<dbReference type="Pfam" id="PF00010">
    <property type="entry name" value="HLH"/>
    <property type="match status" value="1"/>
</dbReference>
<dbReference type="GO" id="GO:0000981">
    <property type="term" value="F:DNA-binding transcription factor activity, RNA polymerase II-specific"/>
    <property type="evidence" value="ECO:0007669"/>
    <property type="project" value="TreeGrafter"/>
</dbReference>
<dbReference type="Proteomes" id="UP000261540">
    <property type="component" value="Unplaced"/>
</dbReference>
<evidence type="ECO:0000256" key="6">
    <source>
        <dbReference type="ARBA" id="ARBA00023242"/>
    </source>
</evidence>
<feature type="compositionally biased region" description="Basic and acidic residues" evidence="8">
    <location>
        <begin position="10"/>
        <end position="27"/>
    </location>
</feature>
<dbReference type="GO" id="GO:0070888">
    <property type="term" value="F:E-box binding"/>
    <property type="evidence" value="ECO:0007669"/>
    <property type="project" value="TreeGrafter"/>
</dbReference>
<evidence type="ECO:0000313" key="10">
    <source>
        <dbReference type="Ensembl" id="ENSPKIP00000040451.1"/>
    </source>
</evidence>
<accession>A0A3B3TDR7</accession>
<evidence type="ECO:0000256" key="2">
    <source>
        <dbReference type="ARBA" id="ARBA00017983"/>
    </source>
</evidence>
<reference evidence="10" key="2">
    <citation type="submission" date="2025-09" db="UniProtKB">
        <authorList>
            <consortium name="Ensembl"/>
        </authorList>
    </citation>
    <scope>IDENTIFICATION</scope>
</reference>
<dbReference type="FunFam" id="4.10.280.10:FF:000026">
    <property type="entry name" value="Basic helix-loop-helix family, member e23"/>
    <property type="match status" value="1"/>
</dbReference>
<sequence length="228" mass="24970">MSLPNVIVDEASRDSQSEVKTSGHGDYDSAQLGASQESGDGPVTGDRPTGESSRRLCTMESSAGEQSLDDDSDGRYDMTPMMDKRMSASSIKTEPGKKIKEHKVLRLNINARERRRMHDLNEALDELRSVIPYAHSPSVRKLSKIATLLLAKNYILMQAQALEEMRQLVAYFSQGQTLSSVHLSAVVTPAPGAREAFPVPAGAATSSCPDKFVLFNRVPFSFYMQGKS</sequence>
<dbReference type="GO" id="GO:0061564">
    <property type="term" value="P:axon development"/>
    <property type="evidence" value="ECO:0007669"/>
    <property type="project" value="TreeGrafter"/>
</dbReference>
<feature type="region of interest" description="Disordered" evidence="8">
    <location>
        <begin position="1"/>
        <end position="94"/>
    </location>
</feature>
<dbReference type="InterPro" id="IPR011598">
    <property type="entry name" value="bHLH_dom"/>
</dbReference>
<keyword evidence="3" id="KW-0678">Repressor</keyword>
<keyword evidence="5" id="KW-0804">Transcription</keyword>
<dbReference type="GO" id="GO:0005634">
    <property type="term" value="C:nucleus"/>
    <property type="evidence" value="ECO:0007669"/>
    <property type="project" value="UniProtKB-SubCell"/>
</dbReference>
<dbReference type="GO" id="GO:0045944">
    <property type="term" value="P:positive regulation of transcription by RNA polymerase II"/>
    <property type="evidence" value="ECO:0007669"/>
    <property type="project" value="TreeGrafter"/>
</dbReference>
<name>A0A3B3TDR7_9TELE</name>
<dbReference type="GO" id="GO:0046983">
    <property type="term" value="F:protein dimerization activity"/>
    <property type="evidence" value="ECO:0007669"/>
    <property type="project" value="InterPro"/>
</dbReference>
<dbReference type="InterPro" id="IPR036638">
    <property type="entry name" value="HLH_DNA-bd_sf"/>
</dbReference>
<dbReference type="PANTHER" id="PTHR19290:SF52">
    <property type="entry name" value="CLASS E BASIC HELIX-LOOP-HELIX PROTEIN 22"/>
    <property type="match status" value="1"/>
</dbReference>
<dbReference type="STRING" id="1676925.ENSPKIP00000040451"/>
<dbReference type="GO" id="GO:0007423">
    <property type="term" value="P:sensory organ development"/>
    <property type="evidence" value="ECO:0007669"/>
    <property type="project" value="TreeGrafter"/>
</dbReference>
<dbReference type="CDD" id="cd18954">
    <property type="entry name" value="bHLH_TS_bHLHe22_bHLHb5"/>
    <property type="match status" value="1"/>
</dbReference>
<dbReference type="AlphaFoldDB" id="A0A3B3TDR7"/>
<dbReference type="InterPro" id="IPR050359">
    <property type="entry name" value="bHLH_transcription_factors"/>
</dbReference>
<evidence type="ECO:0000256" key="5">
    <source>
        <dbReference type="ARBA" id="ARBA00023163"/>
    </source>
</evidence>
<evidence type="ECO:0000256" key="7">
    <source>
        <dbReference type="ARBA" id="ARBA00030141"/>
    </source>
</evidence>
<dbReference type="SMART" id="SM00353">
    <property type="entry name" value="HLH"/>
    <property type="match status" value="1"/>
</dbReference>
<dbReference type="PROSITE" id="PS50888">
    <property type="entry name" value="BHLH"/>
    <property type="match status" value="1"/>
</dbReference>
<dbReference type="Ensembl" id="ENSPKIT00000021471.1">
    <property type="protein sequence ID" value="ENSPKIP00000040451.1"/>
    <property type="gene ID" value="ENSPKIG00000017409.1"/>
</dbReference>
<evidence type="ECO:0000259" key="9">
    <source>
        <dbReference type="PROSITE" id="PS50888"/>
    </source>
</evidence>
<reference evidence="10" key="1">
    <citation type="submission" date="2025-08" db="UniProtKB">
        <authorList>
            <consortium name="Ensembl"/>
        </authorList>
    </citation>
    <scope>IDENTIFICATION</scope>
</reference>
<proteinExistence type="predicted"/>
<protein>
    <recommendedName>
        <fullName evidence="2">Class E basic helix-loop-helix protein 22</fullName>
    </recommendedName>
    <alternativeName>
        <fullName evidence="7">Class B basic helix-loop-helix protein 5</fullName>
    </alternativeName>
</protein>
<dbReference type="SUPFAM" id="SSF47459">
    <property type="entry name" value="HLH, helix-loop-helix DNA-binding domain"/>
    <property type="match status" value="1"/>
</dbReference>
<evidence type="ECO:0000313" key="11">
    <source>
        <dbReference type="Proteomes" id="UP000261540"/>
    </source>
</evidence>
<evidence type="ECO:0000256" key="1">
    <source>
        <dbReference type="ARBA" id="ARBA00004123"/>
    </source>
</evidence>
<dbReference type="GeneTree" id="ENSGT00940000162962"/>
<keyword evidence="6" id="KW-0539">Nucleus</keyword>
<comment type="subcellular location">
    <subcellularLocation>
        <location evidence="1">Nucleus</location>
    </subcellularLocation>
</comment>
<keyword evidence="11" id="KW-1185">Reference proteome</keyword>
<keyword evidence="4" id="KW-0805">Transcription regulation</keyword>
<dbReference type="Gene3D" id="4.10.280.10">
    <property type="entry name" value="Helix-loop-helix DNA-binding domain"/>
    <property type="match status" value="1"/>
</dbReference>
<dbReference type="PANTHER" id="PTHR19290">
    <property type="entry name" value="BASIC HELIX-LOOP-HELIX PROTEIN NEUROGENIN-RELATED"/>
    <property type="match status" value="1"/>
</dbReference>
<organism evidence="10 11">
    <name type="scientific">Paramormyrops kingsleyae</name>
    <dbReference type="NCBI Taxonomy" id="1676925"/>
    <lineage>
        <taxon>Eukaryota</taxon>
        <taxon>Metazoa</taxon>
        <taxon>Chordata</taxon>
        <taxon>Craniata</taxon>
        <taxon>Vertebrata</taxon>
        <taxon>Euteleostomi</taxon>
        <taxon>Actinopterygii</taxon>
        <taxon>Neopterygii</taxon>
        <taxon>Teleostei</taxon>
        <taxon>Osteoglossocephala</taxon>
        <taxon>Osteoglossomorpha</taxon>
        <taxon>Osteoglossiformes</taxon>
        <taxon>Mormyridae</taxon>
        <taxon>Paramormyrops</taxon>
    </lineage>
</organism>
<evidence type="ECO:0000256" key="8">
    <source>
        <dbReference type="SAM" id="MobiDB-lite"/>
    </source>
</evidence>
<dbReference type="OrthoDB" id="10011855at2759"/>
<evidence type="ECO:0000256" key="3">
    <source>
        <dbReference type="ARBA" id="ARBA00022491"/>
    </source>
</evidence>
<feature type="domain" description="BHLH" evidence="9">
    <location>
        <begin position="104"/>
        <end position="158"/>
    </location>
</feature>